<accession>A0A4C1XER4</accession>
<gene>
    <name evidence="1" type="ORF">EVAR_51497_1</name>
</gene>
<protein>
    <submittedName>
        <fullName evidence="1">Uncharacterized protein</fullName>
    </submittedName>
</protein>
<dbReference type="AlphaFoldDB" id="A0A4C1XER4"/>
<dbReference type="EMBL" id="BGZK01000800">
    <property type="protein sequence ID" value="GBP60934.1"/>
    <property type="molecule type" value="Genomic_DNA"/>
</dbReference>
<evidence type="ECO:0000313" key="1">
    <source>
        <dbReference type="EMBL" id="GBP60934.1"/>
    </source>
</evidence>
<sequence length="106" mass="11724">MVLVSTYHLALYSSTTNGLYVYTAYGSLTFPVRVWVVRGLTSAQEVGEIDDDDGEGSRDSSLAISRERLSFDCIKWRTYDGDCRRCARRGAGEGARSWSGRGSDNV</sequence>
<dbReference type="Proteomes" id="UP000299102">
    <property type="component" value="Unassembled WGS sequence"/>
</dbReference>
<evidence type="ECO:0000313" key="2">
    <source>
        <dbReference type="Proteomes" id="UP000299102"/>
    </source>
</evidence>
<reference evidence="1 2" key="1">
    <citation type="journal article" date="2019" name="Commun. Biol.">
        <title>The bagworm genome reveals a unique fibroin gene that provides high tensile strength.</title>
        <authorList>
            <person name="Kono N."/>
            <person name="Nakamura H."/>
            <person name="Ohtoshi R."/>
            <person name="Tomita M."/>
            <person name="Numata K."/>
            <person name="Arakawa K."/>
        </authorList>
    </citation>
    <scope>NUCLEOTIDE SEQUENCE [LARGE SCALE GENOMIC DNA]</scope>
</reference>
<proteinExistence type="predicted"/>
<name>A0A4C1XER4_EUMVA</name>
<organism evidence="1 2">
    <name type="scientific">Eumeta variegata</name>
    <name type="common">Bagworm moth</name>
    <name type="synonym">Eumeta japonica</name>
    <dbReference type="NCBI Taxonomy" id="151549"/>
    <lineage>
        <taxon>Eukaryota</taxon>
        <taxon>Metazoa</taxon>
        <taxon>Ecdysozoa</taxon>
        <taxon>Arthropoda</taxon>
        <taxon>Hexapoda</taxon>
        <taxon>Insecta</taxon>
        <taxon>Pterygota</taxon>
        <taxon>Neoptera</taxon>
        <taxon>Endopterygota</taxon>
        <taxon>Lepidoptera</taxon>
        <taxon>Glossata</taxon>
        <taxon>Ditrysia</taxon>
        <taxon>Tineoidea</taxon>
        <taxon>Psychidae</taxon>
        <taxon>Oiketicinae</taxon>
        <taxon>Eumeta</taxon>
    </lineage>
</organism>
<keyword evidence="2" id="KW-1185">Reference proteome</keyword>
<comment type="caution">
    <text evidence="1">The sequence shown here is derived from an EMBL/GenBank/DDBJ whole genome shotgun (WGS) entry which is preliminary data.</text>
</comment>